<sequence length="256" mass="28638">MNGKGGRIMVWQEYESVEKSALWFLGQSGFYLKSGGVSVVIDPYLSDCVGENSPLFTRIYPAPVSPYDLKADIYIVTHDHLDHLDPSTIRAYSHKEETIFVAPRHAAKKLEILGINPQQIRIVDQGDGLAVSGVNIQGVFALGTDEGVLDTTGYRIRFENGKSVYHTSDTSFCDLLLRACPHADVLLPCINGKFGNLTAEQAVLLTQAVNPQYVVPHHYDVMELNGENPNVFRYFCAQSEMEEKCRILKPLEMLEW</sequence>
<dbReference type="PANTHER" id="PTHR43546">
    <property type="entry name" value="UPF0173 METAL-DEPENDENT HYDROLASE MJ1163-RELATED"/>
    <property type="match status" value="1"/>
</dbReference>
<comment type="caution">
    <text evidence="1">The sequence shown here is derived from an EMBL/GenBank/DDBJ whole genome shotgun (WGS) entry which is preliminary data.</text>
</comment>
<organism evidence="1 2">
    <name type="scientific">Hungatella hathewayi</name>
    <dbReference type="NCBI Taxonomy" id="154046"/>
    <lineage>
        <taxon>Bacteria</taxon>
        <taxon>Bacillati</taxon>
        <taxon>Bacillota</taxon>
        <taxon>Clostridia</taxon>
        <taxon>Lachnospirales</taxon>
        <taxon>Lachnospiraceae</taxon>
        <taxon>Hungatella</taxon>
    </lineage>
</organism>
<dbReference type="SUPFAM" id="SSF56281">
    <property type="entry name" value="Metallo-hydrolase/oxidoreductase"/>
    <property type="match status" value="1"/>
</dbReference>
<protein>
    <submittedName>
        <fullName evidence="1">MBL fold metallo-hydrolase</fullName>
    </submittedName>
</protein>
<dbReference type="PANTHER" id="PTHR43546:SF3">
    <property type="entry name" value="UPF0173 METAL-DEPENDENT HYDROLASE MJ1163"/>
    <property type="match status" value="1"/>
</dbReference>
<dbReference type="InterPro" id="IPR036866">
    <property type="entry name" value="RibonucZ/Hydroxyglut_hydro"/>
</dbReference>
<dbReference type="EMBL" id="QSSQ01000011">
    <property type="protein sequence ID" value="RGM04073.1"/>
    <property type="molecule type" value="Genomic_DNA"/>
</dbReference>
<dbReference type="Gene3D" id="3.60.15.10">
    <property type="entry name" value="Ribonuclease Z/Hydroxyacylglutathione hydrolase-like"/>
    <property type="match status" value="1"/>
</dbReference>
<keyword evidence="1" id="KW-0378">Hydrolase</keyword>
<dbReference type="Proteomes" id="UP000261257">
    <property type="component" value="Unassembled WGS sequence"/>
</dbReference>
<name>A0A3E4U7P0_9FIRM</name>
<dbReference type="InterPro" id="IPR050114">
    <property type="entry name" value="UPF0173_UPF0282_UlaG_hydrolase"/>
</dbReference>
<dbReference type="GO" id="GO:0016787">
    <property type="term" value="F:hydrolase activity"/>
    <property type="evidence" value="ECO:0007669"/>
    <property type="project" value="UniProtKB-KW"/>
</dbReference>
<reference evidence="1 2" key="1">
    <citation type="submission" date="2018-08" db="EMBL/GenBank/DDBJ databases">
        <title>A genome reference for cultivated species of the human gut microbiota.</title>
        <authorList>
            <person name="Zou Y."/>
            <person name="Xue W."/>
            <person name="Luo G."/>
        </authorList>
    </citation>
    <scope>NUCLEOTIDE SEQUENCE [LARGE SCALE GENOMIC DNA]</scope>
    <source>
        <strain evidence="1 2">TF05-11AC</strain>
    </source>
</reference>
<dbReference type="AlphaFoldDB" id="A0A3E4U7P0"/>
<evidence type="ECO:0000313" key="1">
    <source>
        <dbReference type="EMBL" id="RGM04073.1"/>
    </source>
</evidence>
<dbReference type="Pfam" id="PF13483">
    <property type="entry name" value="Lactamase_B_3"/>
    <property type="match status" value="1"/>
</dbReference>
<proteinExistence type="predicted"/>
<gene>
    <name evidence="1" type="ORF">DXC39_13750</name>
</gene>
<evidence type="ECO:0000313" key="2">
    <source>
        <dbReference type="Proteomes" id="UP000261257"/>
    </source>
</evidence>
<accession>A0A3E4U7P0</accession>